<dbReference type="EMBL" id="CP042593">
    <property type="protein sequence ID" value="QED46029.1"/>
    <property type="molecule type" value="Genomic_DNA"/>
</dbReference>
<evidence type="ECO:0000256" key="1">
    <source>
        <dbReference type="ARBA" id="ARBA00004651"/>
    </source>
</evidence>
<dbReference type="GO" id="GO:0005886">
    <property type="term" value="C:plasma membrane"/>
    <property type="evidence" value="ECO:0007669"/>
    <property type="project" value="UniProtKB-SubCell"/>
</dbReference>
<keyword evidence="3" id="KW-1003">Cell membrane</keyword>
<dbReference type="RefSeq" id="WP_057776101.1">
    <property type="nucleotide sequence ID" value="NZ_CP042593.1"/>
</dbReference>
<name>A0A5B8Z350_CYTDA</name>
<feature type="transmembrane region" description="Helical" evidence="7">
    <location>
        <begin position="126"/>
        <end position="149"/>
    </location>
</feature>
<evidence type="ECO:0000313" key="9">
    <source>
        <dbReference type="Proteomes" id="UP000321555"/>
    </source>
</evidence>
<keyword evidence="5 7" id="KW-1133">Transmembrane helix</keyword>
<feature type="transmembrane region" description="Helical" evidence="7">
    <location>
        <begin position="155"/>
        <end position="180"/>
    </location>
</feature>
<evidence type="ECO:0000256" key="6">
    <source>
        <dbReference type="ARBA" id="ARBA00023136"/>
    </source>
</evidence>
<evidence type="ECO:0000256" key="7">
    <source>
        <dbReference type="SAM" id="Phobius"/>
    </source>
</evidence>
<dbReference type="KEGG" id="bda:FSZ17_01195"/>
<feature type="transmembrane region" description="Helical" evidence="7">
    <location>
        <begin position="262"/>
        <end position="284"/>
    </location>
</feature>
<dbReference type="PANTHER" id="PTHR34856:SF2">
    <property type="entry name" value="PROTEIN NRFD"/>
    <property type="match status" value="1"/>
</dbReference>
<dbReference type="OrthoDB" id="9772767at2"/>
<dbReference type="STRING" id="1742359.GCA_001439625_01051"/>
<keyword evidence="6 7" id="KW-0472">Membrane</keyword>
<keyword evidence="4 7" id="KW-0812">Transmembrane</keyword>
<feature type="transmembrane region" description="Helical" evidence="7">
    <location>
        <begin position="12"/>
        <end position="35"/>
    </location>
</feature>
<sequence length="349" mass="38256">MNETIILDIQHQIPFGMVIVFYIFIAGMSAGLYFFSTLGPVFGIKKMEPLAKPASVMALAAVIPGVLALIVDLGQPLRFYTLLFRFNPSSAMSWGTYILTIFSILTLFYIFFLWKKDSKKAKYFGIAGLVFAIALGLYTGFLIALAPAHPLWNSAIIPVLFLVSGLISGLSIISVCAVFFPKLTGLSDKNSEEVMHHLKTWFILLELTLLGAHLLTLFVSDSGKAVFTHLATGDRMVSFLVIQIAIGMVLPLILLLISNSKIIMGISSFLSLIGVFFLRLNIIIGGQELPKTGSMMNIPENGTHAMILSSIFIVLAVLLILFLPKIVDIVLNRFITPKQYGNKSKPHAG</sequence>
<dbReference type="AlphaFoldDB" id="A0A5B8Z350"/>
<feature type="transmembrane region" description="Helical" evidence="7">
    <location>
        <begin position="304"/>
        <end position="323"/>
    </location>
</feature>
<evidence type="ECO:0000256" key="3">
    <source>
        <dbReference type="ARBA" id="ARBA00022475"/>
    </source>
</evidence>
<feature type="transmembrane region" description="Helical" evidence="7">
    <location>
        <begin position="201"/>
        <end position="219"/>
    </location>
</feature>
<comment type="subcellular location">
    <subcellularLocation>
        <location evidence="1">Cell membrane</location>
        <topology evidence="1">Multi-pass membrane protein</topology>
    </subcellularLocation>
</comment>
<accession>A0A5B8Z350</accession>
<comment type="similarity">
    <text evidence="2">Belongs to the NrfD family.</text>
</comment>
<evidence type="ECO:0000256" key="2">
    <source>
        <dbReference type="ARBA" id="ARBA00008929"/>
    </source>
</evidence>
<dbReference type="PANTHER" id="PTHR34856">
    <property type="entry name" value="PROTEIN NRFD"/>
    <property type="match status" value="1"/>
</dbReference>
<organism evidence="8 9">
    <name type="scientific">Cytobacillus dafuensis</name>
    <name type="common">Bacillus dafuensis</name>
    <dbReference type="NCBI Taxonomy" id="1742359"/>
    <lineage>
        <taxon>Bacteria</taxon>
        <taxon>Bacillati</taxon>
        <taxon>Bacillota</taxon>
        <taxon>Bacilli</taxon>
        <taxon>Bacillales</taxon>
        <taxon>Bacillaceae</taxon>
        <taxon>Cytobacillus</taxon>
    </lineage>
</organism>
<gene>
    <name evidence="8" type="ORF">FSZ17_01195</name>
</gene>
<keyword evidence="9" id="KW-1185">Reference proteome</keyword>
<protein>
    <submittedName>
        <fullName evidence="8">Oxidoreductase</fullName>
    </submittedName>
</protein>
<feature type="transmembrane region" description="Helical" evidence="7">
    <location>
        <begin position="239"/>
        <end position="257"/>
    </location>
</feature>
<dbReference type="Proteomes" id="UP000321555">
    <property type="component" value="Chromosome"/>
</dbReference>
<reference evidence="9" key="1">
    <citation type="submission" date="2019-08" db="EMBL/GenBank/DDBJ databases">
        <authorList>
            <person name="Zheng X."/>
        </authorList>
    </citation>
    <scope>NUCLEOTIDE SEQUENCE [LARGE SCALE GENOMIC DNA]</scope>
    <source>
        <strain evidence="9">FJAT-25496</strain>
    </source>
</reference>
<evidence type="ECO:0000256" key="4">
    <source>
        <dbReference type="ARBA" id="ARBA00022692"/>
    </source>
</evidence>
<feature type="transmembrane region" description="Helical" evidence="7">
    <location>
        <begin position="94"/>
        <end position="114"/>
    </location>
</feature>
<evidence type="ECO:0000313" key="8">
    <source>
        <dbReference type="EMBL" id="QED46029.1"/>
    </source>
</evidence>
<proteinExistence type="inferred from homology"/>
<feature type="transmembrane region" description="Helical" evidence="7">
    <location>
        <begin position="56"/>
        <end position="74"/>
    </location>
</feature>
<dbReference type="Gene3D" id="1.20.1630.10">
    <property type="entry name" value="Formate dehydrogenase/DMSO reductase domain"/>
    <property type="match status" value="1"/>
</dbReference>
<evidence type="ECO:0000256" key="5">
    <source>
        <dbReference type="ARBA" id="ARBA00022989"/>
    </source>
</evidence>
<dbReference type="InterPro" id="IPR005614">
    <property type="entry name" value="NrfD-like"/>
</dbReference>
<dbReference type="Pfam" id="PF03916">
    <property type="entry name" value="NrfD"/>
    <property type="match status" value="1"/>
</dbReference>
<dbReference type="InterPro" id="IPR052049">
    <property type="entry name" value="Electron_transfer_protein"/>
</dbReference>